<keyword evidence="1" id="KW-0732">Signal</keyword>
<feature type="chain" id="PRO_5034678828" evidence="1">
    <location>
        <begin position="23"/>
        <end position="264"/>
    </location>
</feature>
<sequence length="264" mass="28372">MHARLLSLLFFFYTNFIVTVFGFGCEATAVTPDIRSCPSKRNLPTPHLEVRFRGGSQTAIDGDPFEITPLIGNDPSITGTARVSSSTTSASSALATSFSDIDNAFEPASSTVVPLPSLTTGEDILTTGRNLTSFHAIPSHTPATSAISAAFKTARLSSRPASQTNRISSSISAATILTNAQTAEADAPNFGNSTNPIPIQSASKLGAGAKGYHSMELVYCGASDKYFLFYPIRTCRLVDRGCWHTVKKFTRTNYNGHVRLWCYL</sequence>
<accession>A0A8H4VSP8</accession>
<dbReference type="AlphaFoldDB" id="A0A8H4VSP8"/>
<gene>
    <name evidence="2" type="ORF">D9613_000386</name>
</gene>
<proteinExistence type="predicted"/>
<reference evidence="2 3" key="1">
    <citation type="submission" date="2019-12" db="EMBL/GenBank/DDBJ databases">
        <authorList>
            <person name="Floudas D."/>
            <person name="Bentzer J."/>
            <person name="Ahren D."/>
            <person name="Johansson T."/>
            <person name="Persson P."/>
            <person name="Tunlid A."/>
        </authorList>
    </citation>
    <scope>NUCLEOTIDE SEQUENCE [LARGE SCALE GENOMIC DNA]</scope>
    <source>
        <strain evidence="2 3">CBS 102.39</strain>
    </source>
</reference>
<evidence type="ECO:0000313" key="2">
    <source>
        <dbReference type="EMBL" id="KAF4621073.1"/>
    </source>
</evidence>
<dbReference type="Proteomes" id="UP000521872">
    <property type="component" value="Unassembled WGS sequence"/>
</dbReference>
<comment type="caution">
    <text evidence="2">The sequence shown here is derived from an EMBL/GenBank/DDBJ whole genome shotgun (WGS) entry which is preliminary data.</text>
</comment>
<keyword evidence="3" id="KW-1185">Reference proteome</keyword>
<protein>
    <submittedName>
        <fullName evidence="2">Uncharacterized protein</fullName>
    </submittedName>
</protein>
<evidence type="ECO:0000313" key="3">
    <source>
        <dbReference type="Proteomes" id="UP000521872"/>
    </source>
</evidence>
<feature type="signal peptide" evidence="1">
    <location>
        <begin position="1"/>
        <end position="22"/>
    </location>
</feature>
<organism evidence="2 3">
    <name type="scientific">Agrocybe pediades</name>
    <dbReference type="NCBI Taxonomy" id="84607"/>
    <lineage>
        <taxon>Eukaryota</taxon>
        <taxon>Fungi</taxon>
        <taxon>Dikarya</taxon>
        <taxon>Basidiomycota</taxon>
        <taxon>Agaricomycotina</taxon>
        <taxon>Agaricomycetes</taxon>
        <taxon>Agaricomycetidae</taxon>
        <taxon>Agaricales</taxon>
        <taxon>Agaricineae</taxon>
        <taxon>Strophariaceae</taxon>
        <taxon>Agrocybe</taxon>
    </lineage>
</organism>
<dbReference type="EMBL" id="JAACJL010000015">
    <property type="protein sequence ID" value="KAF4621073.1"/>
    <property type="molecule type" value="Genomic_DNA"/>
</dbReference>
<dbReference type="PROSITE" id="PS51257">
    <property type="entry name" value="PROKAR_LIPOPROTEIN"/>
    <property type="match status" value="1"/>
</dbReference>
<name>A0A8H4VSP8_9AGAR</name>
<evidence type="ECO:0000256" key="1">
    <source>
        <dbReference type="SAM" id="SignalP"/>
    </source>
</evidence>